<proteinExistence type="predicted"/>
<dbReference type="GO" id="GO:0000272">
    <property type="term" value="P:polysaccharide catabolic process"/>
    <property type="evidence" value="ECO:0007669"/>
    <property type="project" value="InterPro"/>
</dbReference>
<evidence type="ECO:0000313" key="3">
    <source>
        <dbReference type="Proteomes" id="UP000179129"/>
    </source>
</evidence>
<gene>
    <name evidence="2" type="ORF">A3F83_07010</name>
</gene>
<dbReference type="SUPFAM" id="SSF63446">
    <property type="entry name" value="Type I dockerin domain"/>
    <property type="match status" value="1"/>
</dbReference>
<dbReference type="EMBL" id="MFIX01000161">
    <property type="protein sequence ID" value="OGG03050.1"/>
    <property type="molecule type" value="Genomic_DNA"/>
</dbReference>
<organism evidence="2 3">
    <name type="scientific">Candidatus Glassbacteria bacterium RIFCSPLOWO2_12_FULL_58_11</name>
    <dbReference type="NCBI Taxonomy" id="1817867"/>
    <lineage>
        <taxon>Bacteria</taxon>
        <taxon>Candidatus Glassiibacteriota</taxon>
    </lineage>
</organism>
<evidence type="ECO:0000259" key="1">
    <source>
        <dbReference type="Pfam" id="PF13860"/>
    </source>
</evidence>
<dbReference type="InterPro" id="IPR025965">
    <property type="entry name" value="FlgD/Vpr_Ig-like"/>
</dbReference>
<dbReference type="InterPro" id="IPR036439">
    <property type="entry name" value="Dockerin_dom_sf"/>
</dbReference>
<dbReference type="Proteomes" id="UP000179129">
    <property type="component" value="Unassembled WGS sequence"/>
</dbReference>
<dbReference type="AlphaFoldDB" id="A0A1F5YS88"/>
<sequence>MDSDINYDWKVDINDVALWFNFLADTSLVTRDTILYRGIHLNRDTKYFLYWIFKTDSWVGGGYGPILDHPDSLPEISGLALALADSQLTALKEVKPEWSPGLEAIRRQFGLTGKPPVPLNPDLNGDHLNNISDVALFFIYLADSLRQLPDSNAVLRSLDFNADGVVNYRDCQAFLWRLHYDRFQSQYLYEPPPAPSLVDPSALPALSEKSRYFALRMLSWMHRDGLTRDANGAARALNLPELSDSLIPANQDGDLDRDLRDALLFFEFVSEFEQGQLDTTGLLPRLDMNFNGTLDSLDVDNFLFFLFFKNVPAMVPDRELPRISATSKVFALDWLTREELRHPEWITDERISKCSILREMLSTVPTTKPEICDYDGNGVAEIADLVYMVVLGSQNSPLADKNGDGRFKINDAVIFLNDLRAGRCPTLNTANQFLASAHPAGFPGKTEIQKAFGLISQMELSASERQALAVKFGLQFTKANPTSGFSLGQNSPNPFNPSTAISFNLPEDFQEVNLSVFDIRGRLVINLISGTRSEGAYTVFWNGKDKNGMDLPSGVYFCRLRAGGSAATRKLILLK</sequence>
<name>A0A1F5YS88_9BACT</name>
<reference evidence="2 3" key="1">
    <citation type="journal article" date="2016" name="Nat. Commun.">
        <title>Thousands of microbial genomes shed light on interconnected biogeochemical processes in an aquifer system.</title>
        <authorList>
            <person name="Anantharaman K."/>
            <person name="Brown C.T."/>
            <person name="Hug L.A."/>
            <person name="Sharon I."/>
            <person name="Castelle C.J."/>
            <person name="Probst A.J."/>
            <person name="Thomas B.C."/>
            <person name="Singh A."/>
            <person name="Wilkins M.J."/>
            <person name="Karaoz U."/>
            <person name="Brodie E.L."/>
            <person name="Williams K.H."/>
            <person name="Hubbard S.S."/>
            <person name="Banfield J.F."/>
        </authorList>
    </citation>
    <scope>NUCLEOTIDE SEQUENCE [LARGE SCALE GENOMIC DNA]</scope>
</reference>
<dbReference type="Gene3D" id="1.10.1330.10">
    <property type="entry name" value="Dockerin domain"/>
    <property type="match status" value="1"/>
</dbReference>
<dbReference type="Pfam" id="PF13860">
    <property type="entry name" value="FlgD_ig"/>
    <property type="match status" value="1"/>
</dbReference>
<dbReference type="InterPro" id="IPR026444">
    <property type="entry name" value="Secre_tail"/>
</dbReference>
<dbReference type="NCBIfam" id="TIGR04183">
    <property type="entry name" value="Por_Secre_tail"/>
    <property type="match status" value="1"/>
</dbReference>
<evidence type="ECO:0000313" key="2">
    <source>
        <dbReference type="EMBL" id="OGG03050.1"/>
    </source>
</evidence>
<accession>A0A1F5YS88</accession>
<feature type="domain" description="FlgD/Vpr Ig-like" evidence="1">
    <location>
        <begin position="499"/>
        <end position="558"/>
    </location>
</feature>
<dbReference type="Gene3D" id="2.60.40.4070">
    <property type="match status" value="1"/>
</dbReference>
<comment type="caution">
    <text evidence="2">The sequence shown here is derived from an EMBL/GenBank/DDBJ whole genome shotgun (WGS) entry which is preliminary data.</text>
</comment>
<dbReference type="STRING" id="1817867.A3F83_07010"/>
<protein>
    <recommendedName>
        <fullName evidence="1">FlgD/Vpr Ig-like domain-containing protein</fullName>
    </recommendedName>
</protein>